<evidence type="ECO:0000256" key="4">
    <source>
        <dbReference type="ARBA" id="ARBA00022729"/>
    </source>
</evidence>
<dbReference type="InterPro" id="IPR026259">
    <property type="entry name" value="MauG/Cytc_peroxidase"/>
</dbReference>
<dbReference type="NCBIfam" id="TIGR04039">
    <property type="entry name" value="MXAN_0977_Heme2"/>
    <property type="match status" value="1"/>
</dbReference>
<keyword evidence="2 8" id="KW-0349">Heme</keyword>
<evidence type="ECO:0000256" key="8">
    <source>
        <dbReference type="PROSITE-ProRule" id="PRU00433"/>
    </source>
</evidence>
<evidence type="ECO:0000313" key="11">
    <source>
        <dbReference type="Proteomes" id="UP001253545"/>
    </source>
</evidence>
<dbReference type="InterPro" id="IPR009056">
    <property type="entry name" value="Cyt_c-like_dom"/>
</dbReference>
<evidence type="ECO:0000256" key="5">
    <source>
        <dbReference type="ARBA" id="ARBA00022764"/>
    </source>
</evidence>
<dbReference type="SUPFAM" id="SSF46626">
    <property type="entry name" value="Cytochrome c"/>
    <property type="match status" value="2"/>
</dbReference>
<evidence type="ECO:0000256" key="6">
    <source>
        <dbReference type="ARBA" id="ARBA00023002"/>
    </source>
</evidence>
<gene>
    <name evidence="10" type="ORF">RM552_14825</name>
</gene>
<dbReference type="InterPro" id="IPR004852">
    <property type="entry name" value="Di-haem_cyt_c_peroxidsae"/>
</dbReference>
<keyword evidence="5" id="KW-0574">Periplasm</keyword>
<dbReference type="PANTHER" id="PTHR30600">
    <property type="entry name" value="CYTOCHROME C PEROXIDASE-RELATED"/>
    <property type="match status" value="1"/>
</dbReference>
<dbReference type="EMBL" id="JAVRHX010000005">
    <property type="protein sequence ID" value="MDT0596125.1"/>
    <property type="molecule type" value="Genomic_DNA"/>
</dbReference>
<dbReference type="InterPro" id="IPR023929">
    <property type="entry name" value="MbnH-like"/>
</dbReference>
<keyword evidence="3 8" id="KW-0479">Metal-binding</keyword>
<evidence type="ECO:0000256" key="2">
    <source>
        <dbReference type="ARBA" id="ARBA00022617"/>
    </source>
</evidence>
<reference evidence="10 11" key="1">
    <citation type="submission" date="2023-09" db="EMBL/GenBank/DDBJ databases">
        <authorList>
            <person name="Rey-Velasco X."/>
        </authorList>
    </citation>
    <scope>NUCLEOTIDE SEQUENCE [LARGE SCALE GENOMIC DNA]</scope>
    <source>
        <strain evidence="10 11">P117</strain>
    </source>
</reference>
<comment type="subcellular location">
    <subcellularLocation>
        <location evidence="1">Periplasm</location>
    </subcellularLocation>
</comment>
<dbReference type="PANTHER" id="PTHR30600:SF14">
    <property type="entry name" value="CYTOCHROME C PEROXIDASE"/>
    <property type="match status" value="1"/>
</dbReference>
<dbReference type="Proteomes" id="UP001253545">
    <property type="component" value="Unassembled WGS sequence"/>
</dbReference>
<dbReference type="PROSITE" id="PS51007">
    <property type="entry name" value="CYTC"/>
    <property type="match status" value="1"/>
</dbReference>
<name>A0ABU2ZU50_9ALTE</name>
<keyword evidence="11" id="KW-1185">Reference proteome</keyword>
<keyword evidence="4" id="KW-0732">Signal</keyword>
<sequence>MTLIIAIAFLSQTSCTPKQQQFEWQIPPGFPLPEVPANNPITQAKVNLGKALFYEPALSGNRAMSCATCHDPAHAFSEPKALSSGSTGKILQRNALALVNVAYNSNFTWAHSGLSSIEQQMMIPLFSESPIEMGLSGQQYEVIKRFQTEDYETLFEQAWGDKTITLDRMVKSIASFVRSLTSFDSPFDEYAYRANDDALNESELRGLDLFFSERLECFHCHGGFNFTQSSKHEFQPLDLRPFHNTALYNEDGVGSYPLRDQGLYEQSLNANDMGRFRAPTLRNIEYTAPYMHDGSVATLRDLIQIYADGGRETGVTSPIKSPFISGFELTQQESDDLLAFLHSLSDKKFINNPSHHAPINPPKVN</sequence>
<accession>A0ABU2ZU50</accession>
<dbReference type="Pfam" id="PF03150">
    <property type="entry name" value="CCP_MauG"/>
    <property type="match status" value="1"/>
</dbReference>
<evidence type="ECO:0000256" key="7">
    <source>
        <dbReference type="ARBA" id="ARBA00023004"/>
    </source>
</evidence>
<evidence type="ECO:0000256" key="3">
    <source>
        <dbReference type="ARBA" id="ARBA00022723"/>
    </source>
</evidence>
<dbReference type="RefSeq" id="WP_311369650.1">
    <property type="nucleotide sequence ID" value="NZ_JAVRHX010000005.1"/>
</dbReference>
<dbReference type="PIRSF" id="PIRSF000294">
    <property type="entry name" value="Cytochrome-c_peroxidase"/>
    <property type="match status" value="1"/>
</dbReference>
<dbReference type="Gene3D" id="1.10.760.10">
    <property type="entry name" value="Cytochrome c-like domain"/>
    <property type="match status" value="2"/>
</dbReference>
<dbReference type="InterPro" id="IPR051395">
    <property type="entry name" value="Cytochrome_c_Peroxidase/MauG"/>
</dbReference>
<evidence type="ECO:0000313" key="10">
    <source>
        <dbReference type="EMBL" id="MDT0596125.1"/>
    </source>
</evidence>
<evidence type="ECO:0000256" key="1">
    <source>
        <dbReference type="ARBA" id="ARBA00004418"/>
    </source>
</evidence>
<evidence type="ECO:0000259" key="9">
    <source>
        <dbReference type="PROSITE" id="PS51007"/>
    </source>
</evidence>
<organism evidence="10 11">
    <name type="scientific">Glaciecola petra</name>
    <dbReference type="NCBI Taxonomy" id="3075602"/>
    <lineage>
        <taxon>Bacteria</taxon>
        <taxon>Pseudomonadati</taxon>
        <taxon>Pseudomonadota</taxon>
        <taxon>Gammaproteobacteria</taxon>
        <taxon>Alteromonadales</taxon>
        <taxon>Alteromonadaceae</taxon>
        <taxon>Glaciecola</taxon>
    </lineage>
</organism>
<proteinExistence type="predicted"/>
<feature type="domain" description="Cytochrome c" evidence="9">
    <location>
        <begin position="44"/>
        <end position="181"/>
    </location>
</feature>
<protein>
    <submittedName>
        <fullName evidence="10">Di-heme enzyme</fullName>
    </submittedName>
</protein>
<keyword evidence="6" id="KW-0560">Oxidoreductase</keyword>
<dbReference type="InterPro" id="IPR036909">
    <property type="entry name" value="Cyt_c-like_dom_sf"/>
</dbReference>
<comment type="caution">
    <text evidence="10">The sequence shown here is derived from an EMBL/GenBank/DDBJ whole genome shotgun (WGS) entry which is preliminary data.</text>
</comment>
<keyword evidence="7 8" id="KW-0408">Iron</keyword>